<keyword evidence="3" id="KW-0804">Transcription</keyword>
<evidence type="ECO:0000313" key="6">
    <source>
        <dbReference type="EMBL" id="APT56576.1"/>
    </source>
</evidence>
<keyword evidence="2" id="KW-0238">DNA-binding</keyword>
<dbReference type="InterPro" id="IPR005471">
    <property type="entry name" value="Tscrpt_reg_IclR_N"/>
</dbReference>
<dbReference type="GO" id="GO:0003677">
    <property type="term" value="F:DNA binding"/>
    <property type="evidence" value="ECO:0007669"/>
    <property type="project" value="UniProtKB-KW"/>
</dbReference>
<dbReference type="Gene3D" id="1.10.10.10">
    <property type="entry name" value="Winged helix-like DNA-binding domain superfamily/Winged helix DNA-binding domain"/>
    <property type="match status" value="1"/>
</dbReference>
<evidence type="ECO:0000259" key="4">
    <source>
        <dbReference type="PROSITE" id="PS51077"/>
    </source>
</evidence>
<dbReference type="InterPro" id="IPR036390">
    <property type="entry name" value="WH_DNA-bd_sf"/>
</dbReference>
<dbReference type="InterPro" id="IPR014757">
    <property type="entry name" value="Tscrpt_reg_IclR_C"/>
</dbReference>
<dbReference type="STRING" id="257708.RGI145_05095"/>
<dbReference type="PROSITE" id="PS51078">
    <property type="entry name" value="ICLR_ED"/>
    <property type="match status" value="1"/>
</dbReference>
<reference evidence="6 7" key="1">
    <citation type="submission" date="2016-05" db="EMBL/GenBank/DDBJ databases">
        <title>Complete Genome and Methylome Analysis of Psychrotrophic Bacterial Isolates from Antarctic Lake Untersee.</title>
        <authorList>
            <person name="Fomenkov A."/>
            <person name="Akimov V.N."/>
            <person name="Vasilyeva L.V."/>
            <person name="Andersen D."/>
            <person name="Vincze T."/>
            <person name="Roberts R.J."/>
        </authorList>
    </citation>
    <scope>NUCLEOTIDE SEQUENCE [LARGE SCALE GENOMIC DNA]</scope>
    <source>
        <strain evidence="6 7">U14-5</strain>
    </source>
</reference>
<evidence type="ECO:0000313" key="7">
    <source>
        <dbReference type="Proteomes" id="UP000185494"/>
    </source>
</evidence>
<feature type="domain" description="HTH iclR-type" evidence="4">
    <location>
        <begin position="9"/>
        <end position="67"/>
    </location>
</feature>
<dbReference type="EMBL" id="CP015583">
    <property type="protein sequence ID" value="APT56576.1"/>
    <property type="molecule type" value="Genomic_DNA"/>
</dbReference>
<dbReference type="InterPro" id="IPR050707">
    <property type="entry name" value="HTH_MetabolicPath_Reg"/>
</dbReference>
<dbReference type="AlphaFoldDB" id="A0A1L7ACR7"/>
<dbReference type="Pfam" id="PF09339">
    <property type="entry name" value="HTH_IclR"/>
    <property type="match status" value="1"/>
</dbReference>
<evidence type="ECO:0000259" key="5">
    <source>
        <dbReference type="PROSITE" id="PS51078"/>
    </source>
</evidence>
<gene>
    <name evidence="6" type="ORF">RGI145_05095</name>
</gene>
<dbReference type="Proteomes" id="UP000185494">
    <property type="component" value="Chromosome 1"/>
</dbReference>
<evidence type="ECO:0000256" key="2">
    <source>
        <dbReference type="ARBA" id="ARBA00023125"/>
    </source>
</evidence>
<protein>
    <submittedName>
        <fullName evidence="6">Transcriptional regulator</fullName>
    </submittedName>
</protein>
<accession>A0A1L7ACR7</accession>
<dbReference type="Gene3D" id="3.30.450.40">
    <property type="match status" value="1"/>
</dbReference>
<name>A0A1L7ACR7_9PROT</name>
<evidence type="ECO:0000256" key="3">
    <source>
        <dbReference type="ARBA" id="ARBA00023163"/>
    </source>
</evidence>
<dbReference type="PANTHER" id="PTHR30136">
    <property type="entry name" value="HELIX-TURN-HELIX TRANSCRIPTIONAL REGULATOR, ICLR FAMILY"/>
    <property type="match status" value="1"/>
</dbReference>
<evidence type="ECO:0000256" key="1">
    <source>
        <dbReference type="ARBA" id="ARBA00023015"/>
    </source>
</evidence>
<dbReference type="GO" id="GO:0003700">
    <property type="term" value="F:DNA-binding transcription factor activity"/>
    <property type="evidence" value="ECO:0007669"/>
    <property type="project" value="TreeGrafter"/>
</dbReference>
<organism evidence="6 7">
    <name type="scientific">Roseomonas gilardii</name>
    <dbReference type="NCBI Taxonomy" id="257708"/>
    <lineage>
        <taxon>Bacteria</taxon>
        <taxon>Pseudomonadati</taxon>
        <taxon>Pseudomonadota</taxon>
        <taxon>Alphaproteobacteria</taxon>
        <taxon>Acetobacterales</taxon>
        <taxon>Roseomonadaceae</taxon>
        <taxon>Roseomonas</taxon>
    </lineage>
</organism>
<dbReference type="PANTHER" id="PTHR30136:SF35">
    <property type="entry name" value="HTH-TYPE TRANSCRIPTIONAL REGULATOR RV1719"/>
    <property type="match status" value="1"/>
</dbReference>
<dbReference type="GO" id="GO:0045892">
    <property type="term" value="P:negative regulation of DNA-templated transcription"/>
    <property type="evidence" value="ECO:0007669"/>
    <property type="project" value="TreeGrafter"/>
</dbReference>
<dbReference type="SUPFAM" id="SSF55781">
    <property type="entry name" value="GAF domain-like"/>
    <property type="match status" value="1"/>
</dbReference>
<dbReference type="Pfam" id="PF01614">
    <property type="entry name" value="IclR_C"/>
    <property type="match status" value="1"/>
</dbReference>
<dbReference type="eggNOG" id="COG1414">
    <property type="taxonomic scope" value="Bacteria"/>
</dbReference>
<dbReference type="SUPFAM" id="SSF46785">
    <property type="entry name" value="Winged helix' DNA-binding domain"/>
    <property type="match status" value="1"/>
</dbReference>
<sequence length="259" mass="27902">MPPESTPGTQTLFRGLAVLEAVACGARDLSALCRALGLSRSTTQRLASALVKAGYLRGEGDGYALGAKLIELGFQAREQVPLARLARPHLEALAERTQDTVHLGLPDGAEVLYLDKIPGQRGLEMRSRIGHRMPMALTGVGKALMLDLPEDRWRALYENGLAHPASRGSPRPWEAYRDEMRRYATQSVALDFAENEIGIHCVAAPVRDAGRGIVAAVSLASAAQHMPEERMLRLVPEVAATAEAISRSLGWRAAAPRAA</sequence>
<feature type="domain" description="IclR-ED" evidence="5">
    <location>
        <begin position="68"/>
        <end position="251"/>
    </location>
</feature>
<dbReference type="InterPro" id="IPR036388">
    <property type="entry name" value="WH-like_DNA-bd_sf"/>
</dbReference>
<dbReference type="SMART" id="SM00346">
    <property type="entry name" value="HTH_ICLR"/>
    <property type="match status" value="1"/>
</dbReference>
<dbReference type="RefSeq" id="WP_075797520.1">
    <property type="nucleotide sequence ID" value="NZ_CP015583.1"/>
</dbReference>
<keyword evidence="1" id="KW-0805">Transcription regulation</keyword>
<dbReference type="KEGG" id="rgi:RGI145_05095"/>
<proteinExistence type="predicted"/>
<dbReference type="PROSITE" id="PS51077">
    <property type="entry name" value="HTH_ICLR"/>
    <property type="match status" value="1"/>
</dbReference>
<dbReference type="InterPro" id="IPR029016">
    <property type="entry name" value="GAF-like_dom_sf"/>
</dbReference>